<accession>A0A8H5CV88</accession>
<feature type="region of interest" description="Disordered" evidence="1">
    <location>
        <begin position="446"/>
        <end position="481"/>
    </location>
</feature>
<dbReference type="Gene3D" id="2.60.120.260">
    <property type="entry name" value="Galactose-binding domain-like"/>
    <property type="match status" value="1"/>
</dbReference>
<evidence type="ECO:0000313" key="4">
    <source>
        <dbReference type="Proteomes" id="UP000518752"/>
    </source>
</evidence>
<dbReference type="EMBL" id="JAACJN010000332">
    <property type="protein sequence ID" value="KAF5347693.1"/>
    <property type="molecule type" value="Genomic_DNA"/>
</dbReference>
<dbReference type="AlphaFoldDB" id="A0A8H5CV88"/>
<feature type="region of interest" description="Disordered" evidence="1">
    <location>
        <begin position="237"/>
        <end position="274"/>
    </location>
</feature>
<gene>
    <name evidence="3" type="ORF">D9757_014419</name>
</gene>
<feature type="compositionally biased region" description="Low complexity" evidence="1">
    <location>
        <begin position="251"/>
        <end position="274"/>
    </location>
</feature>
<proteinExistence type="predicted"/>
<feature type="region of interest" description="Disordered" evidence="1">
    <location>
        <begin position="418"/>
        <end position="437"/>
    </location>
</feature>
<name>A0A8H5CV88_9AGAR</name>
<feature type="compositionally biased region" description="Polar residues" evidence="1">
    <location>
        <begin position="470"/>
        <end position="480"/>
    </location>
</feature>
<protein>
    <submittedName>
        <fullName evidence="3">Uncharacterized protein</fullName>
    </submittedName>
</protein>
<keyword evidence="2" id="KW-0472">Membrane</keyword>
<dbReference type="Proteomes" id="UP000518752">
    <property type="component" value="Unassembled WGS sequence"/>
</dbReference>
<feature type="compositionally biased region" description="Low complexity" evidence="1">
    <location>
        <begin position="453"/>
        <end position="462"/>
    </location>
</feature>
<evidence type="ECO:0000256" key="2">
    <source>
        <dbReference type="SAM" id="Phobius"/>
    </source>
</evidence>
<feature type="transmembrane region" description="Helical" evidence="2">
    <location>
        <begin position="56"/>
        <end position="78"/>
    </location>
</feature>
<dbReference type="OrthoDB" id="3063542at2759"/>
<keyword evidence="2" id="KW-0812">Transmembrane</keyword>
<keyword evidence="4" id="KW-1185">Reference proteome</keyword>
<feature type="transmembrane region" description="Helical" evidence="2">
    <location>
        <begin position="356"/>
        <end position="379"/>
    </location>
</feature>
<sequence>MTDDHHRKPRNPTADNTSPLLMKSTSWALLIDQAHLGNFKFSRLGTTISAQMQQRLVLALCPNFHSFISLSLFVAFLLGNISGAQATNTTIDDTNPAFSFGENWSSITPGNPCSWCATKLDSSLVYNSTWHDGGSVGLVGTLQFEGSAVQLFGATIGTSTAEIAFTLDNGSPTNYDLNTVSQSVSQMYNVLLFSSSGLSNGKHTLSWTLAPVTSPAAFASSSLGHVALIDYAVVSSDVDPPSPSDKESATSLPPNDSSSIVSSPAPSINSPVASTPALSVSSSSATSSAGTTLNASSTVSSKSISSSHSTSGFSSISTMLNPTLAATVTISASASAPPANSTDASRDGSGQGHVHLIVAEAVGGAAGAILILCIILFIWRRRYLHRIESNGLDPGPTGTIYLSEKRLAYMRELEHATTRSESLSRPNYHNPEDSDSQDVIRVVDSAIDPESGTQTQQMTTSTNPIEDESSNSTASPSPNVNAIHEINQRVAMLEMMMQSPMGDRAISFTSPHLIRDLKHSFQSHRTHSFHLDLYST</sequence>
<organism evidence="3 4">
    <name type="scientific">Collybiopsis confluens</name>
    <dbReference type="NCBI Taxonomy" id="2823264"/>
    <lineage>
        <taxon>Eukaryota</taxon>
        <taxon>Fungi</taxon>
        <taxon>Dikarya</taxon>
        <taxon>Basidiomycota</taxon>
        <taxon>Agaricomycotina</taxon>
        <taxon>Agaricomycetes</taxon>
        <taxon>Agaricomycetidae</taxon>
        <taxon>Agaricales</taxon>
        <taxon>Marasmiineae</taxon>
        <taxon>Omphalotaceae</taxon>
        <taxon>Collybiopsis</taxon>
    </lineage>
</organism>
<keyword evidence="2" id="KW-1133">Transmembrane helix</keyword>
<evidence type="ECO:0000313" key="3">
    <source>
        <dbReference type="EMBL" id="KAF5347693.1"/>
    </source>
</evidence>
<evidence type="ECO:0000256" key="1">
    <source>
        <dbReference type="SAM" id="MobiDB-lite"/>
    </source>
</evidence>
<reference evidence="3 4" key="1">
    <citation type="journal article" date="2020" name="ISME J.">
        <title>Uncovering the hidden diversity of litter-decomposition mechanisms in mushroom-forming fungi.</title>
        <authorList>
            <person name="Floudas D."/>
            <person name="Bentzer J."/>
            <person name="Ahren D."/>
            <person name="Johansson T."/>
            <person name="Persson P."/>
            <person name="Tunlid A."/>
        </authorList>
    </citation>
    <scope>NUCLEOTIDE SEQUENCE [LARGE SCALE GENOMIC DNA]</scope>
    <source>
        <strain evidence="3 4">CBS 406.79</strain>
    </source>
</reference>
<comment type="caution">
    <text evidence="3">The sequence shown here is derived from an EMBL/GenBank/DDBJ whole genome shotgun (WGS) entry which is preliminary data.</text>
</comment>